<protein>
    <submittedName>
        <fullName evidence="2">Uncharacterized protein</fullName>
    </submittedName>
</protein>
<accession>A0A410MA14</accession>
<dbReference type="Proteomes" id="UP000287756">
    <property type="component" value="Chromosome"/>
</dbReference>
<name>A0A410MA14_9BACI</name>
<dbReference type="KEGG" id="hli:HLI_04360"/>
<feature type="transmembrane region" description="Helical" evidence="1">
    <location>
        <begin position="21"/>
        <end position="39"/>
    </location>
</feature>
<organism evidence="2 3">
    <name type="scientific">Halobacillus litoralis</name>
    <dbReference type="NCBI Taxonomy" id="45668"/>
    <lineage>
        <taxon>Bacteria</taxon>
        <taxon>Bacillati</taxon>
        <taxon>Bacillota</taxon>
        <taxon>Bacilli</taxon>
        <taxon>Bacillales</taxon>
        <taxon>Bacillaceae</taxon>
        <taxon>Halobacillus</taxon>
    </lineage>
</organism>
<evidence type="ECO:0000313" key="2">
    <source>
        <dbReference type="EMBL" id="QAS51506.1"/>
    </source>
</evidence>
<keyword evidence="1" id="KW-0472">Membrane</keyword>
<dbReference type="OrthoDB" id="2971484at2"/>
<evidence type="ECO:0000313" key="3">
    <source>
        <dbReference type="Proteomes" id="UP000287756"/>
    </source>
</evidence>
<dbReference type="RefSeq" id="WP_128523322.1">
    <property type="nucleotide sequence ID" value="NZ_CANLVY010000003.1"/>
</dbReference>
<sequence>MKKYIKAIDDYFEEVDKRIDNRLTFIGIFFALIAAELLNKPFINGMILVIIIFLVRGGLDLINPNSRAHQRYRQTSSILLVFITLAAIIGFVIKILLPYPYGILY</sequence>
<keyword evidence="1" id="KW-0812">Transmembrane</keyword>
<dbReference type="EMBL" id="CP026118">
    <property type="protein sequence ID" value="QAS51506.1"/>
    <property type="molecule type" value="Genomic_DNA"/>
</dbReference>
<dbReference type="AlphaFoldDB" id="A0A410MA14"/>
<feature type="transmembrane region" description="Helical" evidence="1">
    <location>
        <begin position="45"/>
        <end position="63"/>
    </location>
</feature>
<proteinExistence type="predicted"/>
<keyword evidence="1" id="KW-1133">Transmembrane helix</keyword>
<evidence type="ECO:0000256" key="1">
    <source>
        <dbReference type="SAM" id="Phobius"/>
    </source>
</evidence>
<feature type="transmembrane region" description="Helical" evidence="1">
    <location>
        <begin position="75"/>
        <end position="97"/>
    </location>
</feature>
<gene>
    <name evidence="2" type="ORF">HLI_04360</name>
</gene>
<reference evidence="2 3" key="1">
    <citation type="submission" date="2018-01" db="EMBL/GenBank/DDBJ databases">
        <title>The whole genome sequencing and assembly of Halobacillus litoralis ERB031 strain.</title>
        <authorList>
            <person name="Lee S.-J."/>
            <person name="Park M.-K."/>
            <person name="Kim J.-Y."/>
            <person name="Lee Y.-J."/>
            <person name="Yi H."/>
            <person name="Bahn Y.-S."/>
            <person name="Kim J.F."/>
            <person name="Lee D.-W."/>
        </authorList>
    </citation>
    <scope>NUCLEOTIDE SEQUENCE [LARGE SCALE GENOMIC DNA]</scope>
    <source>
        <strain evidence="2 3">ERB 031</strain>
    </source>
</reference>